<feature type="non-terminal residue" evidence="1">
    <location>
        <position position="186"/>
    </location>
</feature>
<dbReference type="AlphaFoldDB" id="A0A433SMB5"/>
<dbReference type="EMBL" id="RQTK01001444">
    <property type="protein sequence ID" value="RUS70302.1"/>
    <property type="molecule type" value="Genomic_DNA"/>
</dbReference>
<accession>A0A433SMB5</accession>
<gene>
    <name evidence="1" type="ORF">EGW08_021941</name>
</gene>
<dbReference type="OrthoDB" id="6048350at2759"/>
<keyword evidence="2" id="KW-1185">Reference proteome</keyword>
<sequence>MPVIRVTGKLKEPVLEPCPNRDDLQTLVDEQCAPATCTRPRNMEAGTDCCHFWAAPDSWEGAQVRVDQLDPEKFKYDQYRYQLYAKPVSFDCRHGVARMEPVPDRVYQPPVTDIRALRQTSTVPFTPGGVGAVPVVPSNPGGVPEVTFPMTQATLGQPDVTTACCVPVVPCLPGYENLTPRIINGD</sequence>
<protein>
    <submittedName>
        <fullName evidence="1">Uncharacterized protein</fullName>
    </submittedName>
</protein>
<evidence type="ECO:0000313" key="2">
    <source>
        <dbReference type="Proteomes" id="UP000271974"/>
    </source>
</evidence>
<organism evidence="1 2">
    <name type="scientific">Elysia chlorotica</name>
    <name type="common">Eastern emerald elysia</name>
    <name type="synonym">Sea slug</name>
    <dbReference type="NCBI Taxonomy" id="188477"/>
    <lineage>
        <taxon>Eukaryota</taxon>
        <taxon>Metazoa</taxon>
        <taxon>Spiralia</taxon>
        <taxon>Lophotrochozoa</taxon>
        <taxon>Mollusca</taxon>
        <taxon>Gastropoda</taxon>
        <taxon>Heterobranchia</taxon>
        <taxon>Euthyneura</taxon>
        <taxon>Panpulmonata</taxon>
        <taxon>Sacoglossa</taxon>
        <taxon>Placobranchoidea</taxon>
        <taxon>Plakobranchidae</taxon>
        <taxon>Elysia</taxon>
    </lineage>
</organism>
<dbReference type="Proteomes" id="UP000271974">
    <property type="component" value="Unassembled WGS sequence"/>
</dbReference>
<evidence type="ECO:0000313" key="1">
    <source>
        <dbReference type="EMBL" id="RUS70302.1"/>
    </source>
</evidence>
<reference evidence="1 2" key="1">
    <citation type="submission" date="2019-01" db="EMBL/GenBank/DDBJ databases">
        <title>A draft genome assembly of the solar-powered sea slug Elysia chlorotica.</title>
        <authorList>
            <person name="Cai H."/>
            <person name="Li Q."/>
            <person name="Fang X."/>
            <person name="Li J."/>
            <person name="Curtis N.E."/>
            <person name="Altenburger A."/>
            <person name="Shibata T."/>
            <person name="Feng M."/>
            <person name="Maeda T."/>
            <person name="Schwartz J.A."/>
            <person name="Shigenobu S."/>
            <person name="Lundholm N."/>
            <person name="Nishiyama T."/>
            <person name="Yang H."/>
            <person name="Hasebe M."/>
            <person name="Li S."/>
            <person name="Pierce S.K."/>
            <person name="Wang J."/>
        </authorList>
    </citation>
    <scope>NUCLEOTIDE SEQUENCE [LARGE SCALE GENOMIC DNA]</scope>
    <source>
        <strain evidence="1">EC2010</strain>
        <tissue evidence="1">Whole organism of an adult</tissue>
    </source>
</reference>
<comment type="caution">
    <text evidence="1">The sequence shown here is derived from an EMBL/GenBank/DDBJ whole genome shotgun (WGS) entry which is preliminary data.</text>
</comment>
<proteinExistence type="predicted"/>
<name>A0A433SMB5_ELYCH</name>